<feature type="compositionally biased region" description="Polar residues" evidence="1">
    <location>
        <begin position="43"/>
        <end position="60"/>
    </location>
</feature>
<reference evidence="2" key="1">
    <citation type="submission" date="2023-11" db="EMBL/GenBank/DDBJ databases">
        <authorList>
            <person name="De Vega J J."/>
            <person name="De Vega J J."/>
        </authorList>
    </citation>
    <scope>NUCLEOTIDE SEQUENCE</scope>
</reference>
<evidence type="ECO:0000256" key="1">
    <source>
        <dbReference type="SAM" id="MobiDB-lite"/>
    </source>
</evidence>
<evidence type="ECO:0000313" key="2">
    <source>
        <dbReference type="EMBL" id="CAK5283861.1"/>
    </source>
</evidence>
<feature type="region of interest" description="Disordered" evidence="1">
    <location>
        <begin position="1"/>
        <end position="158"/>
    </location>
</feature>
<sequence>MRLYKCTTRVSPLKTPNITNMQQPSSTTSTHGTTGTSTGDISYGNTQNTPQPYSSTTAADSDTGARDSVTHPTVGESMQRGEASGISTFQAMSGEDREPAGETVYRTASRGEFSSGTEQQHQQEPGAHSDASATHRHHEAGTGTTAAERTEGRHVGVGDKIIGSVEKVAGKVTRNPDLEARGVERKTA</sequence>
<dbReference type="EMBL" id="CAVNYO010000477">
    <property type="protein sequence ID" value="CAK5283861.1"/>
    <property type="molecule type" value="Genomic_DNA"/>
</dbReference>
<dbReference type="Proteomes" id="UP001295794">
    <property type="component" value="Unassembled WGS sequence"/>
</dbReference>
<feature type="compositionally biased region" description="Polar residues" evidence="1">
    <location>
        <begin position="8"/>
        <end position="24"/>
    </location>
</feature>
<dbReference type="AlphaFoldDB" id="A0AAD2HZ01"/>
<feature type="compositionally biased region" description="Polar residues" evidence="1">
    <location>
        <begin position="112"/>
        <end position="123"/>
    </location>
</feature>
<protein>
    <submittedName>
        <fullName evidence="2">Uncharacterized protein</fullName>
    </submittedName>
</protein>
<keyword evidence="3" id="KW-1185">Reference proteome</keyword>
<name>A0AAD2HZ01_9AGAR</name>
<evidence type="ECO:0000313" key="3">
    <source>
        <dbReference type="Proteomes" id="UP001295794"/>
    </source>
</evidence>
<organism evidence="2 3">
    <name type="scientific">Mycena citricolor</name>
    <dbReference type="NCBI Taxonomy" id="2018698"/>
    <lineage>
        <taxon>Eukaryota</taxon>
        <taxon>Fungi</taxon>
        <taxon>Dikarya</taxon>
        <taxon>Basidiomycota</taxon>
        <taxon>Agaricomycotina</taxon>
        <taxon>Agaricomycetes</taxon>
        <taxon>Agaricomycetidae</taxon>
        <taxon>Agaricales</taxon>
        <taxon>Marasmiineae</taxon>
        <taxon>Mycenaceae</taxon>
        <taxon>Mycena</taxon>
    </lineage>
</organism>
<gene>
    <name evidence="2" type="ORF">MYCIT1_LOCUS36750</name>
</gene>
<proteinExistence type="predicted"/>
<feature type="compositionally biased region" description="Basic and acidic residues" evidence="1">
    <location>
        <begin position="148"/>
        <end position="157"/>
    </location>
</feature>
<comment type="caution">
    <text evidence="2">The sequence shown here is derived from an EMBL/GenBank/DDBJ whole genome shotgun (WGS) entry which is preliminary data.</text>
</comment>
<feature type="compositionally biased region" description="Low complexity" evidence="1">
    <location>
        <begin position="25"/>
        <end position="39"/>
    </location>
</feature>
<accession>A0AAD2HZ01</accession>